<dbReference type="AlphaFoldDB" id="A0A2P5X0B0"/>
<organism evidence="1 2">
    <name type="scientific">Gossypium barbadense</name>
    <name type="common">Sea Island cotton</name>
    <name type="synonym">Hibiscus barbadensis</name>
    <dbReference type="NCBI Taxonomy" id="3634"/>
    <lineage>
        <taxon>Eukaryota</taxon>
        <taxon>Viridiplantae</taxon>
        <taxon>Streptophyta</taxon>
        <taxon>Embryophyta</taxon>
        <taxon>Tracheophyta</taxon>
        <taxon>Spermatophyta</taxon>
        <taxon>Magnoliopsida</taxon>
        <taxon>eudicotyledons</taxon>
        <taxon>Gunneridae</taxon>
        <taxon>Pentapetalae</taxon>
        <taxon>rosids</taxon>
        <taxon>malvids</taxon>
        <taxon>Malvales</taxon>
        <taxon>Malvaceae</taxon>
        <taxon>Malvoideae</taxon>
        <taxon>Gossypium</taxon>
    </lineage>
</organism>
<sequence length="142" mass="16000">MDISGYRERNVGDMSVLGRQPPLSRWASAYIVEVDNRGCYICGRSNTLWTTCMIDPDTLQPRHCVGNVIVVVGDHRASRFETSWKNVYGRLCSIWIVGSPNSRGTYVRKKSKTFYAVLVKSKKHGDPADKSFTKLPEWSAGL</sequence>
<protein>
    <submittedName>
        <fullName evidence="1">Uncharacterized protein</fullName>
    </submittedName>
</protein>
<dbReference type="Proteomes" id="UP000239757">
    <property type="component" value="Unassembled WGS sequence"/>
</dbReference>
<name>A0A2P5X0B0_GOSBA</name>
<dbReference type="EMBL" id="KZ665984">
    <property type="protein sequence ID" value="PPR96782.1"/>
    <property type="molecule type" value="Genomic_DNA"/>
</dbReference>
<reference evidence="1 2" key="1">
    <citation type="submission" date="2015-01" db="EMBL/GenBank/DDBJ databases">
        <title>Genome of allotetraploid Gossypium barbadense reveals genomic plasticity and fiber elongation in cotton evolution.</title>
        <authorList>
            <person name="Chen X."/>
            <person name="Liu X."/>
            <person name="Zhao B."/>
            <person name="Zheng H."/>
            <person name="Hu Y."/>
            <person name="Lu G."/>
            <person name="Yang C."/>
            <person name="Chen J."/>
            <person name="Shan C."/>
            <person name="Zhang L."/>
            <person name="Zhou Y."/>
            <person name="Wang L."/>
            <person name="Guo W."/>
            <person name="Bai Y."/>
            <person name="Ruan J."/>
            <person name="Shangguan X."/>
            <person name="Mao Y."/>
            <person name="Jiang J."/>
            <person name="Zhu Y."/>
            <person name="Lei J."/>
            <person name="Kang H."/>
            <person name="Chen S."/>
            <person name="He X."/>
            <person name="Wang R."/>
            <person name="Wang Y."/>
            <person name="Chen J."/>
            <person name="Wang L."/>
            <person name="Yu S."/>
            <person name="Wang B."/>
            <person name="Wei J."/>
            <person name="Song S."/>
            <person name="Lu X."/>
            <person name="Gao Z."/>
            <person name="Gu W."/>
            <person name="Deng X."/>
            <person name="Ma D."/>
            <person name="Wang S."/>
            <person name="Liang W."/>
            <person name="Fang L."/>
            <person name="Cai C."/>
            <person name="Zhu X."/>
            <person name="Zhou B."/>
            <person name="Zhang Y."/>
            <person name="Chen Z."/>
            <person name="Xu S."/>
            <person name="Zhu R."/>
            <person name="Wang S."/>
            <person name="Zhang T."/>
            <person name="Zhao G."/>
        </authorList>
    </citation>
    <scope>NUCLEOTIDE SEQUENCE [LARGE SCALE GENOMIC DNA]</scope>
    <source>
        <strain evidence="2">cv. Xinhai21</strain>
        <tissue evidence="1">Leaf</tissue>
    </source>
</reference>
<accession>A0A2P5X0B0</accession>
<evidence type="ECO:0000313" key="1">
    <source>
        <dbReference type="EMBL" id="PPR96782.1"/>
    </source>
</evidence>
<gene>
    <name evidence="1" type="ORF">GOBAR_AA23877</name>
</gene>
<evidence type="ECO:0000313" key="2">
    <source>
        <dbReference type="Proteomes" id="UP000239757"/>
    </source>
</evidence>
<proteinExistence type="predicted"/>